<evidence type="ECO:0000313" key="2">
    <source>
        <dbReference type="EMBL" id="KAH9379333.1"/>
    </source>
</evidence>
<dbReference type="PANTHER" id="PTHR11552">
    <property type="entry name" value="GLUCOSE-METHANOL-CHOLINE GMC OXIDOREDUCTASE"/>
    <property type="match status" value="1"/>
</dbReference>
<name>A0A9J6GV40_HAELO</name>
<dbReference type="AlphaFoldDB" id="A0A9J6GV40"/>
<dbReference type="VEuPathDB" id="VectorBase:HLOH_055212"/>
<keyword evidence="3" id="KW-1185">Reference proteome</keyword>
<sequence length="178" mass="19843">MQQGAGIDIFRISSLTDYIFSRSGPLSIPGSVEALAFLSTPLVNASLEFPDVEIALQSLSPSTIFTEFYEKNMGLRPDVYMQYYLPNRGRHGFFSGPIINRPKSRGYVKIKSNNPLDHPMIDPNYLSHPEDIATAVEGCMPKTPGVAECSFFRCPPKLLSSALKLLANIWPRYVRLSL</sequence>
<dbReference type="Proteomes" id="UP000821853">
    <property type="component" value="Unassembled WGS sequence"/>
</dbReference>
<dbReference type="EMBL" id="JABSTR010000009">
    <property type="protein sequence ID" value="KAH9379333.1"/>
    <property type="molecule type" value="Genomic_DNA"/>
</dbReference>
<reference evidence="2 3" key="1">
    <citation type="journal article" date="2020" name="Cell">
        <title>Large-Scale Comparative Analyses of Tick Genomes Elucidate Their Genetic Diversity and Vector Capacities.</title>
        <authorList>
            <consortium name="Tick Genome and Microbiome Consortium (TIGMIC)"/>
            <person name="Jia N."/>
            <person name="Wang J."/>
            <person name="Shi W."/>
            <person name="Du L."/>
            <person name="Sun Y."/>
            <person name="Zhan W."/>
            <person name="Jiang J.F."/>
            <person name="Wang Q."/>
            <person name="Zhang B."/>
            <person name="Ji P."/>
            <person name="Bell-Sakyi L."/>
            <person name="Cui X.M."/>
            <person name="Yuan T.T."/>
            <person name="Jiang B.G."/>
            <person name="Yang W.F."/>
            <person name="Lam T.T."/>
            <person name="Chang Q.C."/>
            <person name="Ding S.J."/>
            <person name="Wang X.J."/>
            <person name="Zhu J.G."/>
            <person name="Ruan X.D."/>
            <person name="Zhao L."/>
            <person name="Wei J.T."/>
            <person name="Ye R.Z."/>
            <person name="Que T.C."/>
            <person name="Du C.H."/>
            <person name="Zhou Y.H."/>
            <person name="Cheng J.X."/>
            <person name="Dai P.F."/>
            <person name="Guo W.B."/>
            <person name="Han X.H."/>
            <person name="Huang E.J."/>
            <person name="Li L.F."/>
            <person name="Wei W."/>
            <person name="Gao Y.C."/>
            <person name="Liu J.Z."/>
            <person name="Shao H.Z."/>
            <person name="Wang X."/>
            <person name="Wang C.C."/>
            <person name="Yang T.C."/>
            <person name="Huo Q.B."/>
            <person name="Li W."/>
            <person name="Chen H.Y."/>
            <person name="Chen S.E."/>
            <person name="Zhou L.G."/>
            <person name="Ni X.B."/>
            <person name="Tian J.H."/>
            <person name="Sheng Y."/>
            <person name="Liu T."/>
            <person name="Pan Y.S."/>
            <person name="Xia L.Y."/>
            <person name="Li J."/>
            <person name="Zhao F."/>
            <person name="Cao W.C."/>
        </authorList>
    </citation>
    <scope>NUCLEOTIDE SEQUENCE [LARGE SCALE GENOMIC DNA]</scope>
    <source>
        <strain evidence="2">HaeL-2018</strain>
    </source>
</reference>
<protein>
    <recommendedName>
        <fullName evidence="1">Glucose-methanol-choline oxidoreductase C-terminal domain-containing protein</fullName>
    </recommendedName>
</protein>
<evidence type="ECO:0000313" key="3">
    <source>
        <dbReference type="Proteomes" id="UP000821853"/>
    </source>
</evidence>
<dbReference type="Pfam" id="PF05199">
    <property type="entry name" value="GMC_oxred_C"/>
    <property type="match status" value="1"/>
</dbReference>
<dbReference type="OrthoDB" id="6435529at2759"/>
<dbReference type="Gene3D" id="3.30.560.10">
    <property type="entry name" value="Glucose Oxidase, domain 3"/>
    <property type="match status" value="1"/>
</dbReference>
<gene>
    <name evidence="2" type="ORF">HPB48_015136</name>
</gene>
<dbReference type="PANTHER" id="PTHR11552:SF147">
    <property type="entry name" value="CHOLINE DEHYDROGENASE, MITOCHONDRIAL"/>
    <property type="match status" value="1"/>
</dbReference>
<dbReference type="OMA" id="LANIWPR"/>
<accession>A0A9J6GV40</accession>
<dbReference type="SUPFAM" id="SSF54373">
    <property type="entry name" value="FAD-linked reductases, C-terminal domain"/>
    <property type="match status" value="1"/>
</dbReference>
<proteinExistence type="predicted"/>
<dbReference type="InterPro" id="IPR007867">
    <property type="entry name" value="GMC_OxRtase_C"/>
</dbReference>
<organism evidence="2 3">
    <name type="scientific">Haemaphysalis longicornis</name>
    <name type="common">Bush tick</name>
    <dbReference type="NCBI Taxonomy" id="44386"/>
    <lineage>
        <taxon>Eukaryota</taxon>
        <taxon>Metazoa</taxon>
        <taxon>Ecdysozoa</taxon>
        <taxon>Arthropoda</taxon>
        <taxon>Chelicerata</taxon>
        <taxon>Arachnida</taxon>
        <taxon>Acari</taxon>
        <taxon>Parasitiformes</taxon>
        <taxon>Ixodida</taxon>
        <taxon>Ixodoidea</taxon>
        <taxon>Ixodidae</taxon>
        <taxon>Haemaphysalinae</taxon>
        <taxon>Haemaphysalis</taxon>
    </lineage>
</organism>
<feature type="domain" description="Glucose-methanol-choline oxidoreductase C-terminal" evidence="1">
    <location>
        <begin position="102"/>
        <end position="138"/>
    </location>
</feature>
<evidence type="ECO:0000259" key="1">
    <source>
        <dbReference type="Pfam" id="PF05199"/>
    </source>
</evidence>
<dbReference type="GO" id="GO:0016614">
    <property type="term" value="F:oxidoreductase activity, acting on CH-OH group of donors"/>
    <property type="evidence" value="ECO:0007669"/>
    <property type="project" value="InterPro"/>
</dbReference>
<dbReference type="GO" id="GO:0050660">
    <property type="term" value="F:flavin adenine dinucleotide binding"/>
    <property type="evidence" value="ECO:0007669"/>
    <property type="project" value="InterPro"/>
</dbReference>
<comment type="caution">
    <text evidence="2">The sequence shown here is derived from an EMBL/GenBank/DDBJ whole genome shotgun (WGS) entry which is preliminary data.</text>
</comment>
<dbReference type="InterPro" id="IPR012132">
    <property type="entry name" value="GMC_OxRdtase"/>
</dbReference>